<dbReference type="SUPFAM" id="SSF53300">
    <property type="entry name" value="vWA-like"/>
    <property type="match status" value="1"/>
</dbReference>
<feature type="region of interest" description="Disordered" evidence="1">
    <location>
        <begin position="284"/>
        <end position="335"/>
    </location>
</feature>
<dbReference type="Gene3D" id="3.40.50.410">
    <property type="entry name" value="von Willebrand factor, type A domain"/>
    <property type="match status" value="1"/>
</dbReference>
<dbReference type="EMBL" id="CP042817">
    <property type="protein sequence ID" value="QEJ98279.1"/>
    <property type="molecule type" value="Genomic_DNA"/>
</dbReference>
<reference evidence="3 4" key="1">
    <citation type="submission" date="2019-08" db="EMBL/GenBank/DDBJ databases">
        <authorList>
            <person name="Kuhnert P."/>
        </authorList>
    </citation>
    <scope>NUCLEOTIDE SEQUENCE [LARGE SCALE GENOMIC DNA]</scope>
    <source>
        <strain evidence="3 4">B36.5</strain>
    </source>
</reference>
<dbReference type="GO" id="GO:0005829">
    <property type="term" value="C:cytosol"/>
    <property type="evidence" value="ECO:0007669"/>
    <property type="project" value="TreeGrafter"/>
</dbReference>
<accession>A0AAE6M8E6</accession>
<dbReference type="SMART" id="SM00327">
    <property type="entry name" value="VWA"/>
    <property type="match status" value="1"/>
</dbReference>
<gene>
    <name evidence="3" type="ORF">FUT82_09890</name>
</gene>
<protein>
    <submittedName>
        <fullName evidence="3">VWA domain-containing protein</fullName>
    </submittedName>
</protein>
<feature type="compositionally biased region" description="Basic and acidic residues" evidence="1">
    <location>
        <begin position="284"/>
        <end position="301"/>
    </location>
</feature>
<feature type="domain" description="VWFA" evidence="2">
    <location>
        <begin position="539"/>
        <end position="711"/>
    </location>
</feature>
<dbReference type="AlphaFoldDB" id="A0AAE6M8E6"/>
<organism evidence="3 4">
    <name type="scientific">Treponema phagedenis</name>
    <dbReference type="NCBI Taxonomy" id="162"/>
    <lineage>
        <taxon>Bacteria</taxon>
        <taxon>Pseudomonadati</taxon>
        <taxon>Spirochaetota</taxon>
        <taxon>Spirochaetia</taxon>
        <taxon>Spirochaetales</taxon>
        <taxon>Treponemataceae</taxon>
        <taxon>Treponema</taxon>
    </lineage>
</organism>
<dbReference type="InterPro" id="IPR002035">
    <property type="entry name" value="VWF_A"/>
</dbReference>
<sequence length="714" mass="82353">MRKNKNNSRRFCRKALNHVSELEKKYPQGIPDITKIGEEDRAWFVIKIQHLRECLKSVWFENGKPAWWEVIRINRNKTAHQTEAFSDAEFLNLCNTFFQNCEQIKFDLKNNIKKVRQPSKEKRRFENFGSNDLGTEMERKQLVDAMEDAILPVEPIDEHITFPQNNFSRAAETVLGDILDNTDVKDSVRSHFALAENIQTDILDWLKKTQSQLEKENPFTAEALFIEQQKKLSTEELASDIANEKSKIQYDYKRLPSVSNSERGSIAESKLDFNFYQREFSDQKKKTKSKESKSKKDKTELAPKNVTTEIETLQTSEINEATTSNANETSPPKWKSKEKLEALRRNFINDMETNFIERKNKWEIEQIEQTRKKFFETLYQKIQNFMKLENLLLPFLNDVGRLWDLSTGIFQTSGFEILETFAKLLEQDEALQELAAQLGKHKRSQAAFEKALRDKVVIKTEWHPQPAYRGEIKGVKFSNDIASALPSELAMLKNPATKKLFQLKFAQKQLLGFDYQQDDTLLKKETETEEITKEKLEPQGPIIICVDTSGSMQGAPENIAKTVSFALAKIAIEEERKCYLISFSTGIETLDLSSGQGGNALSKLVQFLRMSFHGGTDATPALKHSLKMLHDDNYKNADVLMISDFVMNNLSDEIVKSIEAEKEKHTDFYSLVIGTSGNKNTIDCFNHNWLYNTNDPHASRRLVEHLHKLKETSR</sequence>
<evidence type="ECO:0000256" key="1">
    <source>
        <dbReference type="SAM" id="MobiDB-lite"/>
    </source>
</evidence>
<dbReference type="PANTHER" id="PTHR36846:SF1">
    <property type="entry name" value="PROTEIN VIAA"/>
    <property type="match status" value="1"/>
</dbReference>
<name>A0AAE6M8E6_TREPH</name>
<evidence type="ECO:0000259" key="2">
    <source>
        <dbReference type="SMART" id="SM00327"/>
    </source>
</evidence>
<dbReference type="Proteomes" id="UP000323594">
    <property type="component" value="Chromosome"/>
</dbReference>
<proteinExistence type="predicted"/>
<dbReference type="Pfam" id="PF13519">
    <property type="entry name" value="VWA_2"/>
    <property type="match status" value="1"/>
</dbReference>
<evidence type="ECO:0000313" key="4">
    <source>
        <dbReference type="Proteomes" id="UP000323594"/>
    </source>
</evidence>
<evidence type="ECO:0000313" key="3">
    <source>
        <dbReference type="EMBL" id="QEJ98279.1"/>
    </source>
</evidence>
<feature type="compositionally biased region" description="Polar residues" evidence="1">
    <location>
        <begin position="305"/>
        <end position="330"/>
    </location>
</feature>
<dbReference type="InterPro" id="IPR036465">
    <property type="entry name" value="vWFA_dom_sf"/>
</dbReference>
<dbReference type="RefSeq" id="WP_148878964.1">
    <property type="nucleotide sequence ID" value="NZ_CP042813.1"/>
</dbReference>
<dbReference type="PANTHER" id="PTHR36846">
    <property type="entry name" value="PROTEIN VIAA"/>
    <property type="match status" value="1"/>
</dbReference>